<dbReference type="InterPro" id="IPR011701">
    <property type="entry name" value="MFS"/>
</dbReference>
<keyword evidence="8" id="KW-1185">Reference proteome</keyword>
<reference evidence="7 8" key="1">
    <citation type="submission" date="2024-03" db="EMBL/GenBank/DDBJ databases">
        <title>A high-quality draft genome sequence of Diaporthe vaccinii, a causative agent of upright dieback and viscid rot disease in cranberry plants.</title>
        <authorList>
            <person name="Sarrasin M."/>
            <person name="Lang B.F."/>
            <person name="Burger G."/>
        </authorList>
    </citation>
    <scope>NUCLEOTIDE SEQUENCE [LARGE SCALE GENOMIC DNA]</scope>
    <source>
        <strain evidence="7 8">IS7</strain>
    </source>
</reference>
<feature type="compositionally biased region" description="Acidic residues" evidence="5">
    <location>
        <begin position="38"/>
        <end position="47"/>
    </location>
</feature>
<feature type="region of interest" description="Disordered" evidence="5">
    <location>
        <begin position="1"/>
        <end position="49"/>
    </location>
</feature>
<evidence type="ECO:0000313" key="8">
    <source>
        <dbReference type="Proteomes" id="UP001600888"/>
    </source>
</evidence>
<feature type="transmembrane region" description="Helical" evidence="6">
    <location>
        <begin position="224"/>
        <end position="245"/>
    </location>
</feature>
<evidence type="ECO:0000256" key="1">
    <source>
        <dbReference type="ARBA" id="ARBA00004141"/>
    </source>
</evidence>
<organism evidence="7 8">
    <name type="scientific">Diaporthe vaccinii</name>
    <dbReference type="NCBI Taxonomy" id="105482"/>
    <lineage>
        <taxon>Eukaryota</taxon>
        <taxon>Fungi</taxon>
        <taxon>Dikarya</taxon>
        <taxon>Ascomycota</taxon>
        <taxon>Pezizomycotina</taxon>
        <taxon>Sordariomycetes</taxon>
        <taxon>Sordariomycetidae</taxon>
        <taxon>Diaporthales</taxon>
        <taxon>Diaporthaceae</taxon>
        <taxon>Diaporthe</taxon>
        <taxon>Diaporthe eres species complex</taxon>
    </lineage>
</organism>
<dbReference type="PANTHER" id="PTHR23507:SF1">
    <property type="entry name" value="FI18259P1-RELATED"/>
    <property type="match status" value="1"/>
</dbReference>
<dbReference type="SUPFAM" id="SSF103473">
    <property type="entry name" value="MFS general substrate transporter"/>
    <property type="match status" value="1"/>
</dbReference>
<evidence type="ECO:0008006" key="9">
    <source>
        <dbReference type="Google" id="ProtNLM"/>
    </source>
</evidence>
<accession>A0ABR4EWJ0</accession>
<protein>
    <recommendedName>
        <fullName evidence="9">Major facilitator superfamily (MFS) profile domain-containing protein</fullName>
    </recommendedName>
</protein>
<proteinExistence type="predicted"/>
<comment type="caution">
    <text evidence="7">The sequence shown here is derived from an EMBL/GenBank/DDBJ whole genome shotgun (WGS) entry which is preliminary data.</text>
</comment>
<dbReference type="Pfam" id="PF07690">
    <property type="entry name" value="MFS_1"/>
    <property type="match status" value="1"/>
</dbReference>
<feature type="transmembrane region" description="Helical" evidence="6">
    <location>
        <begin position="372"/>
        <end position="397"/>
    </location>
</feature>
<feature type="compositionally biased region" description="Polar residues" evidence="5">
    <location>
        <begin position="1"/>
        <end position="14"/>
    </location>
</feature>
<feature type="transmembrane region" description="Helical" evidence="6">
    <location>
        <begin position="162"/>
        <end position="181"/>
    </location>
</feature>
<keyword evidence="2 6" id="KW-0812">Transmembrane</keyword>
<dbReference type="EMBL" id="JBAWTH010000023">
    <property type="protein sequence ID" value="KAL2286645.1"/>
    <property type="molecule type" value="Genomic_DNA"/>
</dbReference>
<feature type="transmembrane region" description="Helical" evidence="6">
    <location>
        <begin position="504"/>
        <end position="523"/>
    </location>
</feature>
<evidence type="ECO:0000256" key="6">
    <source>
        <dbReference type="SAM" id="Phobius"/>
    </source>
</evidence>
<dbReference type="InterPro" id="IPR036259">
    <property type="entry name" value="MFS_trans_sf"/>
</dbReference>
<evidence type="ECO:0000256" key="4">
    <source>
        <dbReference type="ARBA" id="ARBA00023136"/>
    </source>
</evidence>
<feature type="transmembrane region" description="Helical" evidence="6">
    <location>
        <begin position="433"/>
        <end position="456"/>
    </location>
</feature>
<feature type="region of interest" description="Disordered" evidence="5">
    <location>
        <begin position="280"/>
        <end position="320"/>
    </location>
</feature>
<keyword evidence="4 6" id="KW-0472">Membrane</keyword>
<gene>
    <name evidence="7" type="ORF">FJTKL_06645</name>
</gene>
<feature type="transmembrane region" description="Helical" evidence="6">
    <location>
        <begin position="187"/>
        <end position="212"/>
    </location>
</feature>
<feature type="transmembrane region" description="Helical" evidence="6">
    <location>
        <begin position="251"/>
        <end position="269"/>
    </location>
</feature>
<dbReference type="Gene3D" id="1.20.1250.20">
    <property type="entry name" value="MFS general substrate transporter like domains"/>
    <property type="match status" value="1"/>
</dbReference>
<sequence length="529" mass="57353">MDGTAITDTDSTAAEENDTRRAGDHESEDRSAAAGDGGEGDDDDDNEGAGAGYQPLWVRLACIGLDFLTQTYDQIRIVPEIVLFEQYVCRSHYARDGGGGGHGSLPDGRIPHELCKNPDVQYQLARLRSWKALFDGIAILVTAIPMGVLADRVGRKKVIASSVLGPILQLCWILLVCMGGLQERGMSMIWAGSAFLLMGNLSSANATIYAMAADSCPPAQRSRYFYYLYSTFLVCELFAPALASVTIERNLLIPFGVGLASLLTCFPILHVMPETHRVRESPVINSSRRSSSSSDKDQGEARETDRLLSSPADPAGEPDVRPRRSILSVVRNRNILLALFVLFIGALRQGTVSVLLQYAAVRFGWPTSRTAMLVSVIAASNIVLFLVILPQTVAFLTSRWHIMPQLIDYNVVSASLVILTVGATFMGLASSMHWLICATLFFATGYGTRVAVLSLVTSWTDEDTRASTFGIAQIVEGIGRMCGDPILLRIFAKSMRMGGLLQGLPFYVAAVGFGLAAVAWRFVRLGLIA</sequence>
<dbReference type="PANTHER" id="PTHR23507">
    <property type="entry name" value="ZGC:174356"/>
    <property type="match status" value="1"/>
</dbReference>
<feature type="compositionally biased region" description="Basic and acidic residues" evidence="5">
    <location>
        <begin position="294"/>
        <end position="306"/>
    </location>
</feature>
<feature type="transmembrane region" description="Helical" evidence="6">
    <location>
        <begin position="409"/>
        <end position="427"/>
    </location>
</feature>
<evidence type="ECO:0000256" key="5">
    <source>
        <dbReference type="SAM" id="MobiDB-lite"/>
    </source>
</evidence>
<evidence type="ECO:0000313" key="7">
    <source>
        <dbReference type="EMBL" id="KAL2286645.1"/>
    </source>
</evidence>
<evidence type="ECO:0000256" key="3">
    <source>
        <dbReference type="ARBA" id="ARBA00022989"/>
    </source>
</evidence>
<dbReference type="Proteomes" id="UP001600888">
    <property type="component" value="Unassembled WGS sequence"/>
</dbReference>
<evidence type="ECO:0000256" key="2">
    <source>
        <dbReference type="ARBA" id="ARBA00022692"/>
    </source>
</evidence>
<feature type="transmembrane region" description="Helical" evidence="6">
    <location>
        <begin position="335"/>
        <end position="360"/>
    </location>
</feature>
<comment type="subcellular location">
    <subcellularLocation>
        <location evidence="1">Membrane</location>
        <topology evidence="1">Multi-pass membrane protein</topology>
    </subcellularLocation>
</comment>
<feature type="compositionally biased region" description="Basic and acidic residues" evidence="5">
    <location>
        <begin position="17"/>
        <end position="31"/>
    </location>
</feature>
<keyword evidence="3 6" id="KW-1133">Transmembrane helix</keyword>
<name>A0ABR4EWJ0_9PEZI</name>